<accession>A0A0F9JVJ5</accession>
<sequence>MKVKGFFLVSIFLLLASQAFAGWVIEEVSGYPEGEEIRETIYFQKNKIKMVDSEQIMIFDLEKGMLYFLNPDREIYWGGTPEEFRKAMKEAMKLAMEEMLEEMTPEQREAYKEFMEGVEEETKEATAEKKIKVEVKKTSEKATVAGYSTQKYQVWVDGELKEELWISTEINLKDEIDLKKFVQFIEALSGPGEEEFYESSPEYMGLMKQGYPLRSIEYDQEEEQTVTEVAKVEKRQIPDSEFELPKSYRKVSIGEMWQEQKLMEGQEDDYQE</sequence>
<organism evidence="2">
    <name type="scientific">marine sediment metagenome</name>
    <dbReference type="NCBI Taxonomy" id="412755"/>
    <lineage>
        <taxon>unclassified sequences</taxon>
        <taxon>metagenomes</taxon>
        <taxon>ecological metagenomes</taxon>
    </lineage>
</organism>
<dbReference type="Pfam" id="PF14371">
    <property type="entry name" value="DUF4412"/>
    <property type="match status" value="1"/>
</dbReference>
<gene>
    <name evidence="2" type="ORF">LCGC14_1406580</name>
</gene>
<dbReference type="EMBL" id="LAZR01009240">
    <property type="protein sequence ID" value="KKM73819.1"/>
    <property type="molecule type" value="Genomic_DNA"/>
</dbReference>
<dbReference type="AlphaFoldDB" id="A0A0F9JVJ5"/>
<protein>
    <recommendedName>
        <fullName evidence="1">DUF4412 domain-containing protein</fullName>
    </recommendedName>
</protein>
<comment type="caution">
    <text evidence="2">The sequence shown here is derived from an EMBL/GenBank/DDBJ whole genome shotgun (WGS) entry which is preliminary data.</text>
</comment>
<reference evidence="2" key="1">
    <citation type="journal article" date="2015" name="Nature">
        <title>Complex archaea that bridge the gap between prokaryotes and eukaryotes.</title>
        <authorList>
            <person name="Spang A."/>
            <person name="Saw J.H."/>
            <person name="Jorgensen S.L."/>
            <person name="Zaremba-Niedzwiedzka K."/>
            <person name="Martijn J."/>
            <person name="Lind A.E."/>
            <person name="van Eijk R."/>
            <person name="Schleper C."/>
            <person name="Guy L."/>
            <person name="Ettema T.J."/>
        </authorList>
    </citation>
    <scope>NUCLEOTIDE SEQUENCE</scope>
</reference>
<evidence type="ECO:0000259" key="1">
    <source>
        <dbReference type="Pfam" id="PF14371"/>
    </source>
</evidence>
<name>A0A0F9JVJ5_9ZZZZ</name>
<evidence type="ECO:0000313" key="2">
    <source>
        <dbReference type="EMBL" id="KKM73819.1"/>
    </source>
</evidence>
<feature type="domain" description="DUF4412" evidence="1">
    <location>
        <begin position="107"/>
        <end position="248"/>
    </location>
</feature>
<proteinExistence type="predicted"/>
<dbReference type="InterPro" id="IPR025524">
    <property type="entry name" value="DUF4412"/>
</dbReference>